<dbReference type="Proteomes" id="UP000822688">
    <property type="component" value="Chromosome 2"/>
</dbReference>
<evidence type="ECO:0000256" key="1">
    <source>
        <dbReference type="SAM" id="MobiDB-lite"/>
    </source>
</evidence>
<feature type="region of interest" description="Disordered" evidence="1">
    <location>
        <begin position="184"/>
        <end position="226"/>
    </location>
</feature>
<organism evidence="2 3">
    <name type="scientific">Ceratodon purpureus</name>
    <name type="common">Fire moss</name>
    <name type="synonym">Dicranum purpureum</name>
    <dbReference type="NCBI Taxonomy" id="3225"/>
    <lineage>
        <taxon>Eukaryota</taxon>
        <taxon>Viridiplantae</taxon>
        <taxon>Streptophyta</taxon>
        <taxon>Embryophyta</taxon>
        <taxon>Bryophyta</taxon>
        <taxon>Bryophytina</taxon>
        <taxon>Bryopsida</taxon>
        <taxon>Dicranidae</taxon>
        <taxon>Pseudoditrichales</taxon>
        <taxon>Ditrichaceae</taxon>
        <taxon>Ceratodon</taxon>
    </lineage>
</organism>
<dbReference type="PANTHER" id="PTHR36763">
    <property type="entry name" value="EXPRESSED PROTEIN"/>
    <property type="match status" value="1"/>
</dbReference>
<comment type="caution">
    <text evidence="2">The sequence shown here is derived from an EMBL/GenBank/DDBJ whole genome shotgun (WGS) entry which is preliminary data.</text>
</comment>
<evidence type="ECO:0000313" key="2">
    <source>
        <dbReference type="EMBL" id="KAG0588954.1"/>
    </source>
</evidence>
<dbReference type="EMBL" id="CM026422">
    <property type="protein sequence ID" value="KAG0588954.1"/>
    <property type="molecule type" value="Genomic_DNA"/>
</dbReference>
<evidence type="ECO:0000313" key="3">
    <source>
        <dbReference type="Proteomes" id="UP000822688"/>
    </source>
</evidence>
<dbReference type="AlphaFoldDB" id="A0A8T0IZ15"/>
<keyword evidence="3" id="KW-1185">Reference proteome</keyword>
<feature type="compositionally biased region" description="Polar residues" evidence="1">
    <location>
        <begin position="188"/>
        <end position="226"/>
    </location>
</feature>
<name>A0A8T0IZ15_CERPU</name>
<proteinExistence type="predicted"/>
<dbReference type="PANTHER" id="PTHR36763:SF1">
    <property type="entry name" value="EXPRESSED PROTEIN"/>
    <property type="match status" value="1"/>
</dbReference>
<sequence length="226" mass="25620">MASYFNWAGGIFGGQSNPDLQSSGMLTKEQLRQLFGDFSNVLDQPETKRRIADAVRAKQEAVNVTTEIQEELFLKMGVEPKFGIDCLGKVNTIYANDRELMIQFYQFVSREEMACEEAELGPEAFARKMEDVKKFQQQQMGMLQQLRGIPVDQQQAVFQSLQTKMHEAQTSGGAAMTPQEIQEFFARQHQTPQPKDNQSSQQYMRDDSGTSGNRSGSQPSLHQRHL</sequence>
<accession>A0A8T0IZ15</accession>
<gene>
    <name evidence="2" type="ORF">KC19_2G280900</name>
</gene>
<protein>
    <submittedName>
        <fullName evidence="2">Uncharacterized protein</fullName>
    </submittedName>
</protein>
<reference evidence="2" key="1">
    <citation type="submission" date="2020-06" db="EMBL/GenBank/DDBJ databases">
        <title>WGS assembly of Ceratodon purpureus strain R40.</title>
        <authorList>
            <person name="Carey S.B."/>
            <person name="Jenkins J."/>
            <person name="Shu S."/>
            <person name="Lovell J.T."/>
            <person name="Sreedasyam A."/>
            <person name="Maumus F."/>
            <person name="Tiley G.P."/>
            <person name="Fernandez-Pozo N."/>
            <person name="Barry K."/>
            <person name="Chen C."/>
            <person name="Wang M."/>
            <person name="Lipzen A."/>
            <person name="Daum C."/>
            <person name="Saski C.A."/>
            <person name="Payton A.C."/>
            <person name="Mcbreen J.C."/>
            <person name="Conrad R.E."/>
            <person name="Kollar L.M."/>
            <person name="Olsson S."/>
            <person name="Huttunen S."/>
            <person name="Landis J.B."/>
            <person name="Wickett N.J."/>
            <person name="Johnson M.G."/>
            <person name="Rensing S.A."/>
            <person name="Grimwood J."/>
            <person name="Schmutz J."/>
            <person name="Mcdaniel S.F."/>
        </authorList>
    </citation>
    <scope>NUCLEOTIDE SEQUENCE</scope>
    <source>
        <strain evidence="2">R40</strain>
    </source>
</reference>